<evidence type="ECO:0000256" key="6">
    <source>
        <dbReference type="ARBA" id="ARBA00031608"/>
    </source>
</evidence>
<evidence type="ECO:0000256" key="1">
    <source>
        <dbReference type="ARBA" id="ARBA00004878"/>
    </source>
</evidence>
<dbReference type="GO" id="GO:0005975">
    <property type="term" value="P:carbohydrate metabolic process"/>
    <property type="evidence" value="ECO:0007669"/>
    <property type="project" value="InterPro"/>
</dbReference>
<comment type="caution">
    <text evidence="11">The sequence shown here is derived from an EMBL/GenBank/DDBJ whole genome shotgun (WGS) entry which is preliminary data.</text>
</comment>
<proteinExistence type="inferred from homology"/>
<dbReference type="Gene3D" id="1.50.10.10">
    <property type="match status" value="2"/>
</dbReference>
<dbReference type="AlphaFoldDB" id="A0AAD9CCL3"/>
<evidence type="ECO:0000256" key="2">
    <source>
        <dbReference type="ARBA" id="ARBA00008558"/>
    </source>
</evidence>
<gene>
    <name evidence="11" type="ORF">KUDE01_017785</name>
</gene>
<dbReference type="EC" id="5.1.3.8" evidence="3"/>
<organism evidence="11 12">
    <name type="scientific">Dissostichus eleginoides</name>
    <name type="common">Patagonian toothfish</name>
    <name type="synonym">Dissostichus amissus</name>
    <dbReference type="NCBI Taxonomy" id="100907"/>
    <lineage>
        <taxon>Eukaryota</taxon>
        <taxon>Metazoa</taxon>
        <taxon>Chordata</taxon>
        <taxon>Craniata</taxon>
        <taxon>Vertebrata</taxon>
        <taxon>Euteleostomi</taxon>
        <taxon>Actinopterygii</taxon>
        <taxon>Neopterygii</taxon>
        <taxon>Teleostei</taxon>
        <taxon>Neoteleostei</taxon>
        <taxon>Acanthomorphata</taxon>
        <taxon>Eupercaria</taxon>
        <taxon>Perciformes</taxon>
        <taxon>Notothenioidei</taxon>
        <taxon>Nototheniidae</taxon>
        <taxon>Dissostichus</taxon>
    </lineage>
</organism>
<dbReference type="EMBL" id="JASDAP010000008">
    <property type="protein sequence ID" value="KAK1898261.1"/>
    <property type="molecule type" value="Genomic_DNA"/>
</dbReference>
<evidence type="ECO:0000256" key="9">
    <source>
        <dbReference type="ARBA" id="ARBA00034243"/>
    </source>
</evidence>
<dbReference type="PANTHER" id="PTHR15108">
    <property type="entry name" value="N-ACYLGLUCOSAMINE-2-EPIMERASE"/>
    <property type="match status" value="1"/>
</dbReference>
<evidence type="ECO:0000256" key="10">
    <source>
        <dbReference type="ARBA" id="ARBA00046544"/>
    </source>
</evidence>
<evidence type="ECO:0000256" key="3">
    <source>
        <dbReference type="ARBA" id="ARBA00013176"/>
    </source>
</evidence>
<keyword evidence="5" id="KW-0413">Isomerase</keyword>
<accession>A0AAD9CCL3</accession>
<dbReference type="Proteomes" id="UP001228049">
    <property type="component" value="Unassembled WGS sequence"/>
</dbReference>
<evidence type="ECO:0000256" key="4">
    <source>
        <dbReference type="ARBA" id="ARBA00014959"/>
    </source>
</evidence>
<evidence type="ECO:0000256" key="5">
    <source>
        <dbReference type="ARBA" id="ARBA00023235"/>
    </source>
</evidence>
<comment type="pathway">
    <text evidence="1">Amino-sugar metabolism; N-acetylneuraminate degradation.</text>
</comment>
<dbReference type="InterPro" id="IPR034116">
    <property type="entry name" value="AGE_dom"/>
</dbReference>
<reference evidence="11" key="1">
    <citation type="submission" date="2023-04" db="EMBL/GenBank/DDBJ databases">
        <title>Chromosome-level genome of Chaenocephalus aceratus.</title>
        <authorList>
            <person name="Park H."/>
        </authorList>
    </citation>
    <scope>NUCLEOTIDE SEQUENCE</scope>
    <source>
        <strain evidence="11">DE</strain>
        <tissue evidence="11">Muscle</tissue>
    </source>
</reference>
<dbReference type="InterPro" id="IPR010819">
    <property type="entry name" value="AGE/CE"/>
</dbReference>
<dbReference type="SUPFAM" id="SSF48208">
    <property type="entry name" value="Six-hairpin glycosidases"/>
    <property type="match status" value="1"/>
</dbReference>
<keyword evidence="12" id="KW-1185">Reference proteome</keyword>
<comment type="similarity">
    <text evidence="2">Belongs to the N-acylglucosamine 2-epimerase family.</text>
</comment>
<dbReference type="GO" id="GO:0050121">
    <property type="term" value="F:N-acylglucosamine 2-epimerase activity"/>
    <property type="evidence" value="ECO:0007669"/>
    <property type="project" value="UniProtKB-EC"/>
</dbReference>
<sequence length="360" mass="41232">MSAVKLEEFRERIRKELDTTVDFWLQHSHDPLHGGFFTCLGRDGEVYDELKYVWLQGRQVWMYCRGAFLRKFTRVPGAGSGQWKCAFSLTRDGKAVKIQRTIFSECFYILAMDELSRVTGDKDMQLEAEQMMEQLISWVRDDPAGLGRPQLPGDVPTNSMAVPMMLLCLVQQLTEGGGAEVVQKYTELASWCVQQILQHIQRGGTAILENVSVDGAELPGCQGRLQNPGHALEAGWFLLQTGWDKEHGGLFYFLDVDGHCPTQLEWNMKLWWPHCEALIAFLMAYSHTREPALLHRFSEVFEYTFKHFPDAQKGEWFGYLSQEGKVALDLKGGPFKGFFHVPRCLYMCERILDDMLANKD</sequence>
<evidence type="ECO:0000256" key="8">
    <source>
        <dbReference type="ARBA" id="ARBA00033215"/>
    </source>
</evidence>
<evidence type="ECO:0000256" key="7">
    <source>
        <dbReference type="ARBA" id="ARBA00031909"/>
    </source>
</evidence>
<evidence type="ECO:0000313" key="11">
    <source>
        <dbReference type="EMBL" id="KAK1898261.1"/>
    </source>
</evidence>
<dbReference type="InterPro" id="IPR012341">
    <property type="entry name" value="6hp_glycosidase-like_sf"/>
</dbReference>
<dbReference type="CDD" id="cd00249">
    <property type="entry name" value="AGE"/>
    <property type="match status" value="1"/>
</dbReference>
<dbReference type="InterPro" id="IPR008928">
    <property type="entry name" value="6-hairpin_glycosidase_sf"/>
</dbReference>
<name>A0AAD9CCL3_DISEL</name>
<evidence type="ECO:0000313" key="12">
    <source>
        <dbReference type="Proteomes" id="UP001228049"/>
    </source>
</evidence>
<dbReference type="Pfam" id="PF07221">
    <property type="entry name" value="GlcNAc_2-epim"/>
    <property type="match status" value="1"/>
</dbReference>
<comment type="catalytic activity">
    <reaction evidence="9">
        <text>an N-acyl-D-glucosamine = an N-acyl-D-mannosamine</text>
        <dbReference type="Rhea" id="RHEA:19033"/>
        <dbReference type="ChEBI" id="CHEBI:16062"/>
        <dbReference type="ChEBI" id="CHEBI:17274"/>
        <dbReference type="EC" id="5.1.3.8"/>
    </reaction>
    <physiologicalReaction direction="left-to-right" evidence="9">
        <dbReference type="Rhea" id="RHEA:19034"/>
    </physiologicalReaction>
    <physiologicalReaction direction="right-to-left" evidence="9">
        <dbReference type="Rhea" id="RHEA:19035"/>
    </physiologicalReaction>
</comment>
<protein>
    <recommendedName>
        <fullName evidence="4">N-acylglucosamine 2-epimerase</fullName>
        <ecNumber evidence="3">5.1.3.8</ecNumber>
    </recommendedName>
    <alternativeName>
        <fullName evidence="8">GlcNAc 2-epimerase</fullName>
    </alternativeName>
    <alternativeName>
        <fullName evidence="6">N-acetyl-D-glucosamine 2-epimerase</fullName>
    </alternativeName>
    <alternativeName>
        <fullName evidence="7">Renin-binding protein</fullName>
    </alternativeName>
</protein>
<comment type="subunit">
    <text evidence="10">Homodimer. Forms a heterodimer with renin and inhibits its activity.</text>
</comment>